<evidence type="ECO:0000256" key="1">
    <source>
        <dbReference type="SAM" id="MobiDB-lite"/>
    </source>
</evidence>
<feature type="region of interest" description="Disordered" evidence="1">
    <location>
        <begin position="1"/>
        <end position="23"/>
    </location>
</feature>
<sequence>MYRLGMEAQRQKQPRKRETESRWGEGEYRRIYGKLQVIAGHLFARAYSVLRAAPTSANPHRDHPQETPDDLQSWTRVFSAWKKPTEPRVWIRSQPIEPTGTPMPTQRASIKVPNGKGLCRVMATLQKPHAHHARTRWGYPLRLAGKEQLTTGGVDDTEPSSLSASVPYTDIAHGVGPQKMHPETQPLSSRAHSYSILALCFSTSVIFVDDYIVGMLARPQSRTDFYGENSGPDFFEAREMFEYQSNSRHPQDSVEMRWRQCGRRSVGEKKGARIVNALEPQFEPVSHNKL</sequence>
<keyword evidence="3" id="KW-1185">Reference proteome</keyword>
<reference evidence="2 3" key="1">
    <citation type="submission" date="2015-09" db="EMBL/GenBank/DDBJ databases">
        <title>Trachymyrmex cornetzi WGS genome.</title>
        <authorList>
            <person name="Nygaard S."/>
            <person name="Hu H."/>
            <person name="Boomsma J."/>
            <person name="Zhang G."/>
        </authorList>
    </citation>
    <scope>NUCLEOTIDE SEQUENCE [LARGE SCALE GENOMIC DNA]</scope>
    <source>
        <strain evidence="2">Tcor2-1</strain>
        <tissue evidence="2">Whole body</tissue>
    </source>
</reference>
<protein>
    <submittedName>
        <fullName evidence="2">Uncharacterized protein</fullName>
    </submittedName>
</protein>
<evidence type="ECO:0000313" key="2">
    <source>
        <dbReference type="EMBL" id="KYN13405.1"/>
    </source>
</evidence>
<proteinExistence type="predicted"/>
<gene>
    <name evidence="2" type="ORF">ALC57_14418</name>
</gene>
<dbReference type="EMBL" id="KQ980765">
    <property type="protein sequence ID" value="KYN13405.1"/>
    <property type="molecule type" value="Genomic_DNA"/>
</dbReference>
<dbReference type="Proteomes" id="UP000078492">
    <property type="component" value="Unassembled WGS sequence"/>
</dbReference>
<organism evidence="2 3">
    <name type="scientific">Trachymyrmex cornetzi</name>
    <dbReference type="NCBI Taxonomy" id="471704"/>
    <lineage>
        <taxon>Eukaryota</taxon>
        <taxon>Metazoa</taxon>
        <taxon>Ecdysozoa</taxon>
        <taxon>Arthropoda</taxon>
        <taxon>Hexapoda</taxon>
        <taxon>Insecta</taxon>
        <taxon>Pterygota</taxon>
        <taxon>Neoptera</taxon>
        <taxon>Endopterygota</taxon>
        <taxon>Hymenoptera</taxon>
        <taxon>Apocrita</taxon>
        <taxon>Aculeata</taxon>
        <taxon>Formicoidea</taxon>
        <taxon>Formicidae</taxon>
        <taxon>Myrmicinae</taxon>
        <taxon>Trachymyrmex</taxon>
    </lineage>
</organism>
<accession>A0A195DKJ9</accession>
<name>A0A195DKJ9_9HYME</name>
<evidence type="ECO:0000313" key="3">
    <source>
        <dbReference type="Proteomes" id="UP000078492"/>
    </source>
</evidence>
<dbReference type="AlphaFoldDB" id="A0A195DKJ9"/>